<sequence>MDLSTTPGRLRLLLAVLVLLSLAWGALAAFTASQYSAATAGVVSVREPLSLDALQIYQRLSDANDAATTAFLISGLEPAAVQQRYLADLTAAETGLEDAVARGGAGSGAIAHDLRTLATDIRLYDGEVQTAVADNRIGLPLGAAYLREASGLMRDKLLPKAKDLYAAENASLHGTSAHATGLPLIGGTAAAGLAVGTAFCLALRWLGRRTNRVFNVGLLAAGAAVVVSLGWLGAAYAVARGDLLDAQARGSATVEALAQVGIAAQEAHADESLTLIDNAGDKVVRVGDETYQADYTKKQDALGPGPGTLLTAAVTAARGTPAAPAVAATVRDAGSWFAAHHIVRTLDDNDMHGASVDSVLSTAPGTAGAAFVRLSSDISAASKLDQAVFDSTARSASGTYAGLAYGLAAGALIMAAGCAWGVSRRLAEYR</sequence>
<feature type="transmembrane region" description="Helical" evidence="1">
    <location>
        <begin position="184"/>
        <end position="206"/>
    </location>
</feature>
<dbReference type="OrthoDB" id="3218196at2"/>
<feature type="signal peptide" evidence="2">
    <location>
        <begin position="1"/>
        <end position="28"/>
    </location>
</feature>
<name>A0A6P2BWB1_9ACTN</name>
<dbReference type="RefSeq" id="WP_145855792.1">
    <property type="nucleotide sequence ID" value="NZ_RPFW01000004.1"/>
</dbReference>
<gene>
    <name evidence="3" type="ORF">EAS64_22610</name>
</gene>
<organism evidence="3 4">
    <name type="scientific">Trebonia kvetii</name>
    <dbReference type="NCBI Taxonomy" id="2480626"/>
    <lineage>
        <taxon>Bacteria</taxon>
        <taxon>Bacillati</taxon>
        <taxon>Actinomycetota</taxon>
        <taxon>Actinomycetes</taxon>
        <taxon>Streptosporangiales</taxon>
        <taxon>Treboniaceae</taxon>
        <taxon>Trebonia</taxon>
    </lineage>
</organism>
<keyword evidence="1" id="KW-1133">Transmembrane helix</keyword>
<dbReference type="EMBL" id="RPFW01000004">
    <property type="protein sequence ID" value="TVZ03228.1"/>
    <property type="molecule type" value="Genomic_DNA"/>
</dbReference>
<evidence type="ECO:0008006" key="5">
    <source>
        <dbReference type="Google" id="ProtNLM"/>
    </source>
</evidence>
<reference evidence="3 4" key="1">
    <citation type="submission" date="2018-11" db="EMBL/GenBank/DDBJ databases">
        <title>Trebonia kvetii gen.nov., sp.nov., a novel acidophilic actinobacterium, and proposal of the new actinobacterial family Treboniaceae fam. nov.</title>
        <authorList>
            <person name="Rapoport D."/>
            <person name="Sagova-Mareckova M."/>
            <person name="Sedlacek I."/>
            <person name="Provaznik J."/>
            <person name="Kralova S."/>
            <person name="Pavlinic D."/>
            <person name="Benes V."/>
            <person name="Kopecky J."/>
        </authorList>
    </citation>
    <scope>NUCLEOTIDE SEQUENCE [LARGE SCALE GENOMIC DNA]</scope>
    <source>
        <strain evidence="3 4">15Tr583</strain>
    </source>
</reference>
<keyword evidence="1" id="KW-0812">Transmembrane</keyword>
<feature type="transmembrane region" description="Helical" evidence="1">
    <location>
        <begin position="218"/>
        <end position="239"/>
    </location>
</feature>
<accession>A0A6P2BWB1</accession>
<dbReference type="Proteomes" id="UP000460272">
    <property type="component" value="Unassembled WGS sequence"/>
</dbReference>
<evidence type="ECO:0000256" key="1">
    <source>
        <dbReference type="SAM" id="Phobius"/>
    </source>
</evidence>
<dbReference type="AlphaFoldDB" id="A0A6P2BWB1"/>
<protein>
    <recommendedName>
        <fullName evidence="5">Secreted protein</fullName>
    </recommendedName>
</protein>
<proteinExistence type="predicted"/>
<keyword evidence="1" id="KW-0472">Membrane</keyword>
<comment type="caution">
    <text evidence="3">The sequence shown here is derived from an EMBL/GenBank/DDBJ whole genome shotgun (WGS) entry which is preliminary data.</text>
</comment>
<evidence type="ECO:0000313" key="3">
    <source>
        <dbReference type="EMBL" id="TVZ03228.1"/>
    </source>
</evidence>
<feature type="chain" id="PRO_5026859773" description="Secreted protein" evidence="2">
    <location>
        <begin position="29"/>
        <end position="430"/>
    </location>
</feature>
<evidence type="ECO:0000313" key="4">
    <source>
        <dbReference type="Proteomes" id="UP000460272"/>
    </source>
</evidence>
<evidence type="ECO:0000256" key="2">
    <source>
        <dbReference type="SAM" id="SignalP"/>
    </source>
</evidence>
<feature type="transmembrane region" description="Helical" evidence="1">
    <location>
        <begin position="400"/>
        <end position="422"/>
    </location>
</feature>
<keyword evidence="2" id="KW-0732">Signal</keyword>
<keyword evidence="4" id="KW-1185">Reference proteome</keyword>